<dbReference type="InterPro" id="IPR036291">
    <property type="entry name" value="NAD(P)-bd_dom_sf"/>
</dbReference>
<evidence type="ECO:0000256" key="6">
    <source>
        <dbReference type="ARBA" id="ARBA00022857"/>
    </source>
</evidence>
<comment type="similarity">
    <text evidence="2 10">Belongs to the ketopantoate reductase family.</text>
</comment>
<dbReference type="PANTHER" id="PTHR21708">
    <property type="entry name" value="PROBABLE 2-DEHYDROPANTOATE 2-REDUCTASE"/>
    <property type="match status" value="1"/>
</dbReference>
<dbReference type="Pfam" id="PF02558">
    <property type="entry name" value="ApbA"/>
    <property type="match status" value="1"/>
</dbReference>
<dbReference type="GO" id="GO:0005737">
    <property type="term" value="C:cytoplasm"/>
    <property type="evidence" value="ECO:0007669"/>
    <property type="project" value="TreeGrafter"/>
</dbReference>
<name>A0AB39KVB1_9CAUL</name>
<keyword evidence="5 10" id="KW-0566">Pantothenate biosynthesis</keyword>
<comment type="function">
    <text evidence="10">Catalyzes the NADPH-dependent reduction of ketopantoate into pantoic acid.</text>
</comment>
<accession>A0AB39KVB1</accession>
<dbReference type="InterPro" id="IPR051402">
    <property type="entry name" value="KPR-Related"/>
</dbReference>
<dbReference type="GO" id="GO:0015940">
    <property type="term" value="P:pantothenate biosynthetic process"/>
    <property type="evidence" value="ECO:0007669"/>
    <property type="project" value="UniProtKB-KW"/>
</dbReference>
<evidence type="ECO:0000259" key="11">
    <source>
        <dbReference type="Pfam" id="PF02558"/>
    </source>
</evidence>
<evidence type="ECO:0000256" key="5">
    <source>
        <dbReference type="ARBA" id="ARBA00022655"/>
    </source>
</evidence>
<keyword evidence="7 10" id="KW-0560">Oxidoreductase</keyword>
<dbReference type="InterPro" id="IPR013332">
    <property type="entry name" value="KPR_N"/>
</dbReference>
<feature type="domain" description="Ketopantoate reductase C-terminal" evidence="12">
    <location>
        <begin position="167"/>
        <end position="287"/>
    </location>
</feature>
<dbReference type="NCBIfam" id="TIGR00745">
    <property type="entry name" value="apbA_panE"/>
    <property type="match status" value="1"/>
</dbReference>
<dbReference type="Pfam" id="PF08546">
    <property type="entry name" value="ApbA_C"/>
    <property type="match status" value="1"/>
</dbReference>
<comment type="catalytic activity">
    <reaction evidence="9 10">
        <text>(R)-pantoate + NADP(+) = 2-dehydropantoate + NADPH + H(+)</text>
        <dbReference type="Rhea" id="RHEA:16233"/>
        <dbReference type="ChEBI" id="CHEBI:11561"/>
        <dbReference type="ChEBI" id="CHEBI:15378"/>
        <dbReference type="ChEBI" id="CHEBI:15980"/>
        <dbReference type="ChEBI" id="CHEBI:57783"/>
        <dbReference type="ChEBI" id="CHEBI:58349"/>
        <dbReference type="EC" id="1.1.1.169"/>
    </reaction>
</comment>
<dbReference type="EC" id="1.1.1.169" evidence="3 10"/>
<evidence type="ECO:0000256" key="10">
    <source>
        <dbReference type="RuleBase" id="RU362068"/>
    </source>
</evidence>
<dbReference type="InterPro" id="IPR013752">
    <property type="entry name" value="KPA_reductase"/>
</dbReference>
<dbReference type="SUPFAM" id="SSF48179">
    <property type="entry name" value="6-phosphogluconate dehydrogenase C-terminal domain-like"/>
    <property type="match status" value="1"/>
</dbReference>
<dbReference type="PANTHER" id="PTHR21708:SF26">
    <property type="entry name" value="2-DEHYDROPANTOATE 2-REDUCTASE"/>
    <property type="match status" value="1"/>
</dbReference>
<dbReference type="NCBIfam" id="NF005091">
    <property type="entry name" value="PRK06522.2-2"/>
    <property type="match status" value="1"/>
</dbReference>
<evidence type="ECO:0000259" key="12">
    <source>
        <dbReference type="Pfam" id="PF08546"/>
    </source>
</evidence>
<proteinExistence type="inferred from homology"/>
<reference evidence="13" key="1">
    <citation type="submission" date="2024-06" db="EMBL/GenBank/DDBJ databases">
        <title>Caulobacter inopinatus, sp. nov.</title>
        <authorList>
            <person name="Donachie S.P."/>
        </authorList>
    </citation>
    <scope>NUCLEOTIDE SEQUENCE</scope>
    <source>
        <strain evidence="13">73W</strain>
    </source>
</reference>
<evidence type="ECO:0000313" key="13">
    <source>
        <dbReference type="EMBL" id="XDO97283.1"/>
    </source>
</evidence>
<gene>
    <name evidence="13" type="ORF">ABOZ73_02370</name>
</gene>
<dbReference type="Gene3D" id="1.10.1040.10">
    <property type="entry name" value="N-(1-d-carboxylethyl)-l-norvaline Dehydrogenase, domain 2"/>
    <property type="match status" value="1"/>
</dbReference>
<dbReference type="AlphaFoldDB" id="A0AB39KVB1"/>
<comment type="pathway">
    <text evidence="1 10">Cofactor biosynthesis; (R)-pantothenate biosynthesis; (R)-pantoate from 3-methyl-2-oxobutanoate: step 2/2.</text>
</comment>
<evidence type="ECO:0000256" key="9">
    <source>
        <dbReference type="ARBA" id="ARBA00048793"/>
    </source>
</evidence>
<feature type="domain" description="Ketopantoate reductase N-terminal" evidence="11">
    <location>
        <begin position="4"/>
        <end position="143"/>
    </location>
</feature>
<dbReference type="EMBL" id="CP158375">
    <property type="protein sequence ID" value="XDO97283.1"/>
    <property type="molecule type" value="Genomic_DNA"/>
</dbReference>
<dbReference type="SUPFAM" id="SSF51735">
    <property type="entry name" value="NAD(P)-binding Rossmann-fold domains"/>
    <property type="match status" value="1"/>
</dbReference>
<evidence type="ECO:0000256" key="7">
    <source>
        <dbReference type="ARBA" id="ARBA00023002"/>
    </source>
</evidence>
<dbReference type="GO" id="GO:0008677">
    <property type="term" value="F:2-dehydropantoate 2-reductase activity"/>
    <property type="evidence" value="ECO:0007669"/>
    <property type="project" value="UniProtKB-EC"/>
</dbReference>
<dbReference type="InterPro" id="IPR008927">
    <property type="entry name" value="6-PGluconate_DH-like_C_sf"/>
</dbReference>
<evidence type="ECO:0000256" key="4">
    <source>
        <dbReference type="ARBA" id="ARBA00019465"/>
    </source>
</evidence>
<keyword evidence="6 10" id="KW-0521">NADP</keyword>
<protein>
    <recommendedName>
        <fullName evidence="4 10">2-dehydropantoate 2-reductase</fullName>
        <ecNumber evidence="3 10">1.1.1.169</ecNumber>
    </recommendedName>
    <alternativeName>
        <fullName evidence="8 10">Ketopantoate reductase</fullName>
    </alternativeName>
</protein>
<evidence type="ECO:0000256" key="2">
    <source>
        <dbReference type="ARBA" id="ARBA00007870"/>
    </source>
</evidence>
<evidence type="ECO:0000256" key="3">
    <source>
        <dbReference type="ARBA" id="ARBA00013014"/>
    </source>
</evidence>
<sequence>MQKIAIVGPGAVGGTVAAWLAQNSEHEVTVCVRTTFDQLRVETPDGEIAATPALLTDPADATPVDWVLICTKAYDAPGALAWLKGLVGPQTRIAVLQNGVEHVERFAPHLPGGVIVPAVVDIPAERAAPGRIRQRRMGTILVPAGLDGDAFMGLFAHTPIAVSTTDDFKTAAWRKLALNCAGAVNALTLKPSGVAHREPVAGIMKALVAECVAVGRAEGAILPDDLGQSVVDGYRSGPADSVNSLHADRAAGRPMELDARNGVIVRLGAKHGVATPMNAMIVALIEAAAAPGDGRP</sequence>
<dbReference type="RefSeq" id="WP_369060396.1">
    <property type="nucleotide sequence ID" value="NZ_CP158375.1"/>
</dbReference>
<organism evidence="13">
    <name type="scientific">Caulobacter sp. 73W</name>
    <dbReference type="NCBI Taxonomy" id="3161137"/>
    <lineage>
        <taxon>Bacteria</taxon>
        <taxon>Pseudomonadati</taxon>
        <taxon>Pseudomonadota</taxon>
        <taxon>Alphaproteobacteria</taxon>
        <taxon>Caulobacterales</taxon>
        <taxon>Caulobacteraceae</taxon>
        <taxon>Caulobacter</taxon>
    </lineage>
</organism>
<evidence type="ECO:0000256" key="8">
    <source>
        <dbReference type="ARBA" id="ARBA00032024"/>
    </source>
</evidence>
<dbReference type="InterPro" id="IPR013328">
    <property type="entry name" value="6PGD_dom2"/>
</dbReference>
<dbReference type="Gene3D" id="3.40.50.720">
    <property type="entry name" value="NAD(P)-binding Rossmann-like Domain"/>
    <property type="match status" value="1"/>
</dbReference>
<evidence type="ECO:0000256" key="1">
    <source>
        <dbReference type="ARBA" id="ARBA00004994"/>
    </source>
</evidence>
<dbReference type="InterPro" id="IPR003710">
    <property type="entry name" value="ApbA"/>
</dbReference>